<keyword evidence="3" id="KW-1185">Reference proteome</keyword>
<protein>
    <submittedName>
        <fullName evidence="2">Uncharacterized protein</fullName>
    </submittedName>
</protein>
<proteinExistence type="predicted"/>
<dbReference type="AlphaFoldDB" id="A0A931GNW2"/>
<accession>A0A931GNW2</accession>
<dbReference type="InterPro" id="IPR043991">
    <property type="entry name" value="Gp3-like"/>
</dbReference>
<evidence type="ECO:0000313" key="2">
    <source>
        <dbReference type="EMBL" id="MBG6089961.1"/>
    </source>
</evidence>
<gene>
    <name evidence="2" type="ORF">IW256_004074</name>
</gene>
<dbReference type="Proteomes" id="UP000614047">
    <property type="component" value="Unassembled WGS sequence"/>
</dbReference>
<organism evidence="2 3">
    <name type="scientific">Actinomadura viridis</name>
    <dbReference type="NCBI Taxonomy" id="58110"/>
    <lineage>
        <taxon>Bacteria</taxon>
        <taxon>Bacillati</taxon>
        <taxon>Actinomycetota</taxon>
        <taxon>Actinomycetes</taxon>
        <taxon>Streptosporangiales</taxon>
        <taxon>Thermomonosporaceae</taxon>
        <taxon>Actinomadura</taxon>
    </lineage>
</organism>
<evidence type="ECO:0000256" key="1">
    <source>
        <dbReference type="SAM" id="MobiDB-lite"/>
    </source>
</evidence>
<dbReference type="RefSeq" id="WP_197012496.1">
    <property type="nucleotide sequence ID" value="NZ_BAABES010000010.1"/>
</dbReference>
<dbReference type="EMBL" id="JADOUA010000001">
    <property type="protein sequence ID" value="MBG6089961.1"/>
    <property type="molecule type" value="Genomic_DNA"/>
</dbReference>
<sequence length="342" mass="37494">MPLLDIQRRGQQIGRLRIGQQVPSKQDPNKMRPARLDTFRFTTQSRVAADAIAELYGGTVKDWNNEFEVITGRDTIGVTVPPRDQVVSQWYEMWSKGGCSRRCDSQIEQISGGPCQCPHADDPNDLSQIEAAAKERARLAALNPPQACKAITRISVMIPDLPGLGVFRLDTHSYYAAVEIGDAAALMQAARDQGVFLPAVLRIEHRQRVARGRTKKFPVPVLEVMATFRQIASGQLEAGGLQAQLPPPPAGQQRQLTSGVQAPHPTPSQLPQTGEAPLTAQQIADRAKSASTRQEIEALVDLAKDERVGEDLVATSPDTFEDLADFLRDRWRALPQAGGEKQ</sequence>
<dbReference type="Pfam" id="PF18897">
    <property type="entry name" value="Gp3-like"/>
    <property type="match status" value="1"/>
</dbReference>
<reference evidence="2" key="1">
    <citation type="submission" date="2020-11" db="EMBL/GenBank/DDBJ databases">
        <title>Sequencing the genomes of 1000 actinobacteria strains.</title>
        <authorList>
            <person name="Klenk H.-P."/>
        </authorList>
    </citation>
    <scope>NUCLEOTIDE SEQUENCE</scope>
    <source>
        <strain evidence="2">DSM 43175</strain>
    </source>
</reference>
<name>A0A931GNW2_9ACTN</name>
<feature type="region of interest" description="Disordered" evidence="1">
    <location>
        <begin position="240"/>
        <end position="274"/>
    </location>
</feature>
<evidence type="ECO:0000313" key="3">
    <source>
        <dbReference type="Proteomes" id="UP000614047"/>
    </source>
</evidence>
<comment type="caution">
    <text evidence="2">The sequence shown here is derived from an EMBL/GenBank/DDBJ whole genome shotgun (WGS) entry which is preliminary data.</text>
</comment>